<dbReference type="Proteomes" id="UP000196074">
    <property type="component" value="Unassembled WGS sequence"/>
</dbReference>
<keyword evidence="9 10" id="KW-0131">Cell cycle</keyword>
<dbReference type="NCBIfam" id="NF038347">
    <property type="entry name" value="FtsX_Gpos"/>
    <property type="match status" value="1"/>
</dbReference>
<proteinExistence type="inferred from homology"/>
<keyword evidence="4 10" id="KW-1003">Cell membrane</keyword>
<protein>
    <recommendedName>
        <fullName evidence="3 10">Cell division protein FtsX</fullName>
    </recommendedName>
</protein>
<feature type="domain" description="FtsX extracellular" evidence="13">
    <location>
        <begin position="61"/>
        <end position="150"/>
    </location>
</feature>
<feature type="transmembrane region" description="Helical" evidence="11">
    <location>
        <begin position="24"/>
        <end position="48"/>
    </location>
</feature>
<evidence type="ECO:0000313" key="14">
    <source>
        <dbReference type="EMBL" id="OUQ10027.1"/>
    </source>
</evidence>
<dbReference type="Pfam" id="PF18075">
    <property type="entry name" value="FtsX_ECD"/>
    <property type="match status" value="1"/>
</dbReference>
<keyword evidence="7 11" id="KW-1133">Transmembrane helix</keyword>
<evidence type="ECO:0000256" key="3">
    <source>
        <dbReference type="ARBA" id="ARBA00021907"/>
    </source>
</evidence>
<evidence type="ECO:0000259" key="13">
    <source>
        <dbReference type="Pfam" id="PF18075"/>
    </source>
</evidence>
<dbReference type="Gene3D" id="3.30.70.3040">
    <property type="match status" value="1"/>
</dbReference>
<evidence type="ECO:0000256" key="1">
    <source>
        <dbReference type="ARBA" id="ARBA00004651"/>
    </source>
</evidence>
<dbReference type="InterPro" id="IPR058204">
    <property type="entry name" value="FtsX_firmicutes-type"/>
</dbReference>
<dbReference type="GO" id="GO:0051301">
    <property type="term" value="P:cell division"/>
    <property type="evidence" value="ECO:0007669"/>
    <property type="project" value="UniProtKB-KW"/>
</dbReference>
<feature type="transmembrane region" description="Helical" evidence="11">
    <location>
        <begin position="268"/>
        <end position="290"/>
    </location>
</feature>
<dbReference type="GO" id="GO:0005886">
    <property type="term" value="C:plasma membrane"/>
    <property type="evidence" value="ECO:0007669"/>
    <property type="project" value="UniProtKB-SubCell"/>
</dbReference>
<evidence type="ECO:0000256" key="4">
    <source>
        <dbReference type="ARBA" id="ARBA00022475"/>
    </source>
</evidence>
<gene>
    <name evidence="14" type="ORF">B5E88_07465</name>
</gene>
<keyword evidence="6 11" id="KW-0812">Transmembrane</keyword>
<organism evidence="14 15">
    <name type="scientific">Enterococcus cecorum</name>
    <dbReference type="NCBI Taxonomy" id="44008"/>
    <lineage>
        <taxon>Bacteria</taxon>
        <taxon>Bacillati</taxon>
        <taxon>Bacillota</taxon>
        <taxon>Bacilli</taxon>
        <taxon>Lactobacillales</taxon>
        <taxon>Enterococcaceae</taxon>
        <taxon>Enterococcus</taxon>
    </lineage>
</organism>
<dbReference type="PANTHER" id="PTHR47755">
    <property type="entry name" value="CELL DIVISION PROTEIN FTSX"/>
    <property type="match status" value="1"/>
</dbReference>
<keyword evidence="5 10" id="KW-0132">Cell division</keyword>
<comment type="similarity">
    <text evidence="2 10">Belongs to the ABC-4 integral membrane protein family. FtsX subfamily.</text>
</comment>
<dbReference type="EMBL" id="NFLC01000013">
    <property type="protein sequence ID" value="OUQ10027.1"/>
    <property type="molecule type" value="Genomic_DNA"/>
</dbReference>
<dbReference type="InterPro" id="IPR040690">
    <property type="entry name" value="FtsX_ECD"/>
</dbReference>
<evidence type="ECO:0000256" key="6">
    <source>
        <dbReference type="ARBA" id="ARBA00022692"/>
    </source>
</evidence>
<evidence type="ECO:0000256" key="9">
    <source>
        <dbReference type="ARBA" id="ARBA00023306"/>
    </source>
</evidence>
<evidence type="ECO:0000259" key="12">
    <source>
        <dbReference type="Pfam" id="PF02687"/>
    </source>
</evidence>
<feature type="transmembrane region" description="Helical" evidence="11">
    <location>
        <begin position="172"/>
        <end position="194"/>
    </location>
</feature>
<evidence type="ECO:0000256" key="7">
    <source>
        <dbReference type="ARBA" id="ARBA00022989"/>
    </source>
</evidence>
<dbReference type="PIRSF" id="PIRSF003097">
    <property type="entry name" value="FtsX"/>
    <property type="match status" value="1"/>
</dbReference>
<comment type="function">
    <text evidence="10">Part of the ABC transporter FtsEX involved in asymmetric cellular division facilitating the initiation of sporulation.</text>
</comment>
<keyword evidence="8 10" id="KW-0472">Membrane</keyword>
<sequence>MATMIRTFFRHLLESLKSLKRNGWMTVASATAVAISLTLLGIFLALIMNATKLAEDIENNVDISVLVDIGTNQEDIDKLKKELEDLPNVKSVEFSSKDEELKKLEESMGSVWSMFEGDSNPLYDNFIVKAKNPQTIKKVAKQAAKLKNVHRADYGGLSSDKILKITKGMRTWGLGAAVLLVFVAVFLISNTIRITIMSRQREIQIMRLVGAKNGYIRWPFFLEGAWIGVIGSILPCLIIFVGYKAAYRVLSQPQILGASYRLLTPETFSIQIMLLLVGIGILIGALGSVISMRRFLKI</sequence>
<accession>A0A1Y4QXJ6</accession>
<feature type="transmembrane region" description="Helical" evidence="11">
    <location>
        <begin position="215"/>
        <end position="243"/>
    </location>
</feature>
<feature type="domain" description="ABC3 transporter permease C-terminal" evidence="12">
    <location>
        <begin position="176"/>
        <end position="298"/>
    </location>
</feature>
<dbReference type="PANTHER" id="PTHR47755:SF1">
    <property type="entry name" value="CELL DIVISION PROTEIN FTSX"/>
    <property type="match status" value="1"/>
</dbReference>
<evidence type="ECO:0000313" key="15">
    <source>
        <dbReference type="Proteomes" id="UP000196074"/>
    </source>
</evidence>
<name>A0A1Y4QXJ6_9ENTE</name>
<comment type="subcellular location">
    <subcellularLocation>
        <location evidence="1">Cell membrane</location>
        <topology evidence="1">Multi-pass membrane protein</topology>
    </subcellularLocation>
</comment>
<dbReference type="InterPro" id="IPR004513">
    <property type="entry name" value="FtsX"/>
</dbReference>
<comment type="caution">
    <text evidence="14">The sequence shown here is derived from an EMBL/GenBank/DDBJ whole genome shotgun (WGS) entry which is preliminary data.</text>
</comment>
<evidence type="ECO:0000256" key="11">
    <source>
        <dbReference type="SAM" id="Phobius"/>
    </source>
</evidence>
<evidence type="ECO:0000256" key="8">
    <source>
        <dbReference type="ARBA" id="ARBA00023136"/>
    </source>
</evidence>
<dbReference type="AlphaFoldDB" id="A0A1Y4QXJ6"/>
<dbReference type="Pfam" id="PF02687">
    <property type="entry name" value="FtsX"/>
    <property type="match status" value="1"/>
</dbReference>
<evidence type="ECO:0000256" key="5">
    <source>
        <dbReference type="ARBA" id="ARBA00022618"/>
    </source>
</evidence>
<evidence type="ECO:0000256" key="10">
    <source>
        <dbReference type="PIRNR" id="PIRNR003097"/>
    </source>
</evidence>
<reference evidence="15" key="1">
    <citation type="submission" date="2017-04" db="EMBL/GenBank/DDBJ databases">
        <title>Function of individual gut microbiota members based on whole genome sequencing of pure cultures obtained from chicken caecum.</title>
        <authorList>
            <person name="Medvecky M."/>
            <person name="Cejkova D."/>
            <person name="Polansky O."/>
            <person name="Karasova D."/>
            <person name="Kubasova T."/>
            <person name="Cizek A."/>
            <person name="Rychlik I."/>
        </authorList>
    </citation>
    <scope>NUCLEOTIDE SEQUENCE [LARGE SCALE GENOMIC DNA]</scope>
    <source>
        <strain evidence="15">An144</strain>
    </source>
</reference>
<dbReference type="InterPro" id="IPR003838">
    <property type="entry name" value="ABC3_permease_C"/>
</dbReference>
<evidence type="ECO:0000256" key="2">
    <source>
        <dbReference type="ARBA" id="ARBA00007379"/>
    </source>
</evidence>